<proteinExistence type="inferred from homology"/>
<dbReference type="Pfam" id="PF25276">
    <property type="entry name" value="DUF7870"/>
    <property type="match status" value="1"/>
</dbReference>
<dbReference type="Proteomes" id="UP001472677">
    <property type="component" value="Unassembled WGS sequence"/>
</dbReference>
<feature type="region of interest" description="Disordered" evidence="7">
    <location>
        <begin position="374"/>
        <end position="393"/>
    </location>
</feature>
<protein>
    <recommendedName>
        <fullName evidence="2">carbonic anhydrase</fullName>
        <ecNumber evidence="2">4.2.1.1</ecNumber>
    </recommendedName>
</protein>
<evidence type="ECO:0000256" key="1">
    <source>
        <dbReference type="ARBA" id="ARBA00006217"/>
    </source>
</evidence>
<dbReference type="InterPro" id="IPR045066">
    <property type="entry name" value="Beta_CA_cladeB"/>
</dbReference>
<dbReference type="InterPro" id="IPR057192">
    <property type="entry name" value="DUF7870"/>
</dbReference>
<dbReference type="InterPro" id="IPR036874">
    <property type="entry name" value="Carbonic_anhydrase_sf"/>
</dbReference>
<dbReference type="EMBL" id="JBBPBM010000036">
    <property type="protein sequence ID" value="KAK8529779.1"/>
    <property type="molecule type" value="Genomic_DNA"/>
</dbReference>
<evidence type="ECO:0000256" key="5">
    <source>
        <dbReference type="ARBA" id="ARBA00023239"/>
    </source>
</evidence>
<dbReference type="EC" id="4.2.1.1" evidence="2"/>
<dbReference type="InterPro" id="IPR015892">
    <property type="entry name" value="Carbonic_anhydrase_CS"/>
</dbReference>
<gene>
    <name evidence="9" type="ORF">V6N12_060549</name>
</gene>
<dbReference type="PANTHER" id="PTHR33597:SF17">
    <property type="entry name" value="TRANSCRIPTION FACTOR Y SUBUNIT C-4, PUTATIVE-RELATED"/>
    <property type="match status" value="1"/>
</dbReference>
<dbReference type="CDD" id="cd00884">
    <property type="entry name" value="beta_CA_cladeB"/>
    <property type="match status" value="1"/>
</dbReference>
<name>A0ABR2D5K9_9ROSI</name>
<keyword evidence="10" id="KW-1185">Reference proteome</keyword>
<dbReference type="PROSITE" id="PS00705">
    <property type="entry name" value="PROK_CO2_ANHYDRASE_2"/>
    <property type="match status" value="1"/>
</dbReference>
<evidence type="ECO:0000256" key="6">
    <source>
        <dbReference type="ARBA" id="ARBA00048348"/>
    </source>
</evidence>
<dbReference type="Gene3D" id="3.40.1050.10">
    <property type="entry name" value="Carbonic anhydrase"/>
    <property type="match status" value="1"/>
</dbReference>
<evidence type="ECO:0000256" key="3">
    <source>
        <dbReference type="ARBA" id="ARBA00022799"/>
    </source>
</evidence>
<feature type="domain" description="DUF7870" evidence="8">
    <location>
        <begin position="610"/>
        <end position="781"/>
    </location>
</feature>
<dbReference type="SMART" id="SM00947">
    <property type="entry name" value="Pro_CA"/>
    <property type="match status" value="1"/>
</dbReference>
<dbReference type="SUPFAM" id="SSF53056">
    <property type="entry name" value="beta-carbonic anhydrase, cab"/>
    <property type="match status" value="1"/>
</dbReference>
<keyword evidence="5" id="KW-0456">Lyase</keyword>
<comment type="caution">
    <text evidence="9">The sequence shown here is derived from an EMBL/GenBank/DDBJ whole genome shotgun (WGS) entry which is preliminary data.</text>
</comment>
<reference evidence="9 10" key="1">
    <citation type="journal article" date="2024" name="G3 (Bethesda)">
        <title>Genome assembly of Hibiscus sabdariffa L. provides insights into metabolisms of medicinal natural products.</title>
        <authorList>
            <person name="Kim T."/>
        </authorList>
    </citation>
    <scope>NUCLEOTIDE SEQUENCE [LARGE SCALE GENOMIC DNA]</scope>
    <source>
        <strain evidence="9">TK-2024</strain>
        <tissue evidence="9">Old leaves</tissue>
    </source>
</reference>
<evidence type="ECO:0000256" key="4">
    <source>
        <dbReference type="ARBA" id="ARBA00022833"/>
    </source>
</evidence>
<evidence type="ECO:0000256" key="2">
    <source>
        <dbReference type="ARBA" id="ARBA00012925"/>
    </source>
</evidence>
<dbReference type="InterPro" id="IPR001765">
    <property type="entry name" value="Carbonic_anhydrase"/>
</dbReference>
<organism evidence="9 10">
    <name type="scientific">Hibiscus sabdariffa</name>
    <name type="common">roselle</name>
    <dbReference type="NCBI Taxonomy" id="183260"/>
    <lineage>
        <taxon>Eukaryota</taxon>
        <taxon>Viridiplantae</taxon>
        <taxon>Streptophyta</taxon>
        <taxon>Embryophyta</taxon>
        <taxon>Tracheophyta</taxon>
        <taxon>Spermatophyta</taxon>
        <taxon>Magnoliopsida</taxon>
        <taxon>eudicotyledons</taxon>
        <taxon>Gunneridae</taxon>
        <taxon>Pentapetalae</taxon>
        <taxon>rosids</taxon>
        <taxon>malvids</taxon>
        <taxon>Malvales</taxon>
        <taxon>Malvaceae</taxon>
        <taxon>Malvoideae</taxon>
        <taxon>Hibiscus</taxon>
    </lineage>
</organism>
<comment type="similarity">
    <text evidence="1">Belongs to the beta-class carbonic anhydrase family.</text>
</comment>
<accession>A0ABR2D5K9</accession>
<sequence length="782" mass="88155">MAALAPTSLSKHPLSSRSPMIFGSSVQSGEIQPTQIRFWPSLRSNIGVRLNAPAEPPALTRKSIVAMESGCDLFEKMKNRFLSFKSHKYMENSEHFQALSKSQAPKVLVSDSRVCPSIILGFEPGEAFTVCNVANMVPTYESGPSETNAALEFAVNSLEVENILIVGHSCCGGIRALMSMQNEANSSSFIRSWVVVGKKAKLSTKASASNLDFDQQCTHCEKESINNSLLNLITYPWIEEKVRKGLLSLHGGYYDFVECTFEKWTFDYKGSIADGKNRVVAKDRSFCSVSAKTVKPIVPKLRFWHGFGLGDGYRARPTRAALLGGNHTAARNLWGFPGKFCHRKAPFSQIRLNLVKLKQFLALFSDTGRLFDTEMAGRPPRPKPRDNNRLNHLRSPRLSLNPDTLLVIKLPDPRFLLVLSRSLFLATVIFTLPCIRSLLKGPSAAMEFRQSSGSISLEYWNLLWRDFANEGLVRKGQKALVLNSAIEGVDYDDEGFMSMNNNGIDVVFEPDFGSQSSLPSEGFDFVFVSGSIDSEFVDGLVKIGGIVAMQLGDEVSTGYQKQSDYRIMYLKKYRSTIVAMKKIGPKNNLLDSTAKRKLCEMTMEAKKAALRGLEDALYEPPRKIAAYSKKMNFLPDLLGDSLEHYPRRVFIDVGSNDNIVMKWFEKNYPKRNQEFEVYGSETVSDRIDVSDWLTKNIGEEDYVVMKAEAEVVEKMIASKVIGLVDELFFECNNQWQDETKNTNKKKNRKNHKRKKSRRAYWECLALYGKLRDEGVAVHQWWE</sequence>
<keyword evidence="4" id="KW-0862">Zinc</keyword>
<comment type="catalytic activity">
    <reaction evidence="6">
        <text>hydrogencarbonate + H(+) = CO2 + H2O</text>
        <dbReference type="Rhea" id="RHEA:10748"/>
        <dbReference type="ChEBI" id="CHEBI:15377"/>
        <dbReference type="ChEBI" id="CHEBI:15378"/>
        <dbReference type="ChEBI" id="CHEBI:16526"/>
        <dbReference type="ChEBI" id="CHEBI:17544"/>
        <dbReference type="EC" id="4.2.1.1"/>
    </reaction>
</comment>
<dbReference type="Pfam" id="PF00484">
    <property type="entry name" value="Pro_CA"/>
    <property type="match status" value="1"/>
</dbReference>
<keyword evidence="3" id="KW-0702">S-nitrosylation</keyword>
<evidence type="ECO:0000256" key="7">
    <source>
        <dbReference type="SAM" id="MobiDB-lite"/>
    </source>
</evidence>
<evidence type="ECO:0000313" key="10">
    <source>
        <dbReference type="Proteomes" id="UP001472677"/>
    </source>
</evidence>
<dbReference type="PANTHER" id="PTHR33597">
    <property type="entry name" value="OS02G0760400 PROTEIN"/>
    <property type="match status" value="1"/>
</dbReference>
<evidence type="ECO:0000259" key="8">
    <source>
        <dbReference type="Pfam" id="PF25276"/>
    </source>
</evidence>
<evidence type="ECO:0000313" key="9">
    <source>
        <dbReference type="EMBL" id="KAK8529779.1"/>
    </source>
</evidence>